<dbReference type="RefSeq" id="WP_254270618.1">
    <property type="nucleotide sequence ID" value="NZ_CP100402.1"/>
</dbReference>
<dbReference type="EMBL" id="JBHSHT010000005">
    <property type="protein sequence ID" value="MFC4827077.1"/>
    <property type="molecule type" value="Genomic_DNA"/>
</dbReference>
<organism evidence="1 2">
    <name type="scientific">Halorussus aquaticus</name>
    <dbReference type="NCBI Taxonomy" id="2953748"/>
    <lineage>
        <taxon>Archaea</taxon>
        <taxon>Methanobacteriati</taxon>
        <taxon>Methanobacteriota</taxon>
        <taxon>Stenosarchaea group</taxon>
        <taxon>Halobacteria</taxon>
        <taxon>Halobacteriales</taxon>
        <taxon>Haladaptataceae</taxon>
        <taxon>Halorussus</taxon>
    </lineage>
</organism>
<dbReference type="GeneID" id="73047356"/>
<accession>A0ABD5Q8N1</accession>
<keyword evidence="2" id="KW-1185">Reference proteome</keyword>
<proteinExistence type="predicted"/>
<dbReference type="InterPro" id="IPR029470">
    <property type="entry name" value="PDDEXK_4"/>
</dbReference>
<dbReference type="Pfam" id="PF14281">
    <property type="entry name" value="PDDEXK_4"/>
    <property type="match status" value="1"/>
</dbReference>
<evidence type="ECO:0000313" key="2">
    <source>
        <dbReference type="Proteomes" id="UP001595945"/>
    </source>
</evidence>
<reference evidence="1 2" key="1">
    <citation type="journal article" date="2019" name="Int. J. Syst. Evol. Microbiol.">
        <title>The Global Catalogue of Microorganisms (GCM) 10K type strain sequencing project: providing services to taxonomists for standard genome sequencing and annotation.</title>
        <authorList>
            <consortium name="The Broad Institute Genomics Platform"/>
            <consortium name="The Broad Institute Genome Sequencing Center for Infectious Disease"/>
            <person name="Wu L."/>
            <person name="Ma J."/>
        </authorList>
    </citation>
    <scope>NUCLEOTIDE SEQUENCE [LARGE SCALE GENOMIC DNA]</scope>
    <source>
        <strain evidence="1 2">XZYJ18</strain>
    </source>
</reference>
<name>A0ABD5Q8N1_9EURY</name>
<sequence length="458" mass="53267">MGEDILELDTERIENFIDRYLELDRRTQQPYGVFSFLSGRREKKYQQTLKYFLDPHKPHGFGYTLLEVFLEVVGTPKLNVAQHVELEEEVHIADDSSESRIDLVICSGQALDDHPDWAVFLELKVGADENENQTPTYAAADSWQFTWFDTTEITVDELDEATYVYVKKAAAEPPEDDEFDAVDWAAIAETFDHRLQGSLFQYPNRSVIQFTDFIQSLQETENMDSPPEEDELTERLKLYFEYDDVIHQVEQAHRQFENDFDDVSNYLTARWADKIRDQFDMAGSRWKIRSNDSSKWQGLMPEYWDQDPFGWDSTIALYFRIPPTTEHLRSQKLSFRLRLPPQRKVHKQTFEGDGSFNAVFTEKCTEEYGDEIRAELEKLDVDEIQLGRASALFIKNYDLDPENLVSSYFAQVTTAVDEFCSENSQLLKLMNSVFEASYEDVFGKPPTGEFSGPLSKRE</sequence>
<dbReference type="AlphaFoldDB" id="A0ABD5Q8N1"/>
<protein>
    <submittedName>
        <fullName evidence="1">PD-(D/E)XK nuclease family protein</fullName>
    </submittedName>
</protein>
<dbReference type="Proteomes" id="UP001595945">
    <property type="component" value="Unassembled WGS sequence"/>
</dbReference>
<evidence type="ECO:0000313" key="1">
    <source>
        <dbReference type="EMBL" id="MFC4827077.1"/>
    </source>
</evidence>
<gene>
    <name evidence="1" type="ORF">ACFO9K_22805</name>
</gene>
<comment type="caution">
    <text evidence="1">The sequence shown here is derived from an EMBL/GenBank/DDBJ whole genome shotgun (WGS) entry which is preliminary data.</text>
</comment>